<protein>
    <submittedName>
        <fullName evidence="8">GtrA family protein</fullName>
    </submittedName>
</protein>
<evidence type="ECO:0000256" key="5">
    <source>
        <dbReference type="ARBA" id="ARBA00023136"/>
    </source>
</evidence>
<dbReference type="RefSeq" id="WP_249503320.1">
    <property type="nucleotide sequence ID" value="NZ_CP097253.1"/>
</dbReference>
<feature type="transmembrane region" description="Helical" evidence="6">
    <location>
        <begin position="116"/>
        <end position="135"/>
    </location>
</feature>
<feature type="transmembrane region" description="Helical" evidence="6">
    <location>
        <begin position="86"/>
        <end position="104"/>
    </location>
</feature>
<reference evidence="8 9" key="1">
    <citation type="submission" date="2022-05" db="EMBL/GenBank/DDBJ databases">
        <title>S8-45 Sphingomonas ultraviolaceadurans.</title>
        <authorList>
            <person name="Liu Y."/>
        </authorList>
    </citation>
    <scope>NUCLEOTIDE SEQUENCE [LARGE SCALE GENOMIC DNA]</scope>
    <source>
        <strain evidence="8 9">S8-45</strain>
    </source>
</reference>
<dbReference type="PANTHER" id="PTHR38459:SF1">
    <property type="entry name" value="PROPHAGE BACTOPRENOL-LINKED GLUCOSE TRANSLOCASE HOMOLOG"/>
    <property type="match status" value="1"/>
</dbReference>
<gene>
    <name evidence="8" type="ORF">M1K48_11385</name>
</gene>
<organism evidence="8 9">
    <name type="scientific">Sphingomonas glaciei</name>
    <dbReference type="NCBI Taxonomy" id="2938948"/>
    <lineage>
        <taxon>Bacteria</taxon>
        <taxon>Pseudomonadati</taxon>
        <taxon>Pseudomonadota</taxon>
        <taxon>Alphaproteobacteria</taxon>
        <taxon>Sphingomonadales</taxon>
        <taxon>Sphingomonadaceae</taxon>
        <taxon>Sphingomonas</taxon>
    </lineage>
</organism>
<keyword evidence="9" id="KW-1185">Reference proteome</keyword>
<evidence type="ECO:0000256" key="2">
    <source>
        <dbReference type="ARBA" id="ARBA00009399"/>
    </source>
</evidence>
<evidence type="ECO:0000256" key="6">
    <source>
        <dbReference type="SAM" id="Phobius"/>
    </source>
</evidence>
<comment type="subcellular location">
    <subcellularLocation>
        <location evidence="1">Membrane</location>
        <topology evidence="1">Multi-pass membrane protein</topology>
    </subcellularLocation>
</comment>
<keyword evidence="4 6" id="KW-1133">Transmembrane helix</keyword>
<evidence type="ECO:0000313" key="8">
    <source>
        <dbReference type="EMBL" id="UUR07533.1"/>
    </source>
</evidence>
<dbReference type="Pfam" id="PF04138">
    <property type="entry name" value="GtrA_DPMS_TM"/>
    <property type="match status" value="1"/>
</dbReference>
<dbReference type="InterPro" id="IPR051401">
    <property type="entry name" value="GtrA_CellWall_Glycosyl"/>
</dbReference>
<keyword evidence="5 6" id="KW-0472">Membrane</keyword>
<keyword evidence="3 6" id="KW-0812">Transmembrane</keyword>
<dbReference type="PANTHER" id="PTHR38459">
    <property type="entry name" value="PROPHAGE BACTOPRENOL-LINKED GLUCOSE TRANSLOCASE HOMOLOG"/>
    <property type="match status" value="1"/>
</dbReference>
<feature type="transmembrane region" description="Helical" evidence="6">
    <location>
        <begin position="44"/>
        <end position="65"/>
    </location>
</feature>
<evidence type="ECO:0000259" key="7">
    <source>
        <dbReference type="Pfam" id="PF04138"/>
    </source>
</evidence>
<name>A0ABY5MWM4_9SPHN</name>
<evidence type="ECO:0000256" key="4">
    <source>
        <dbReference type="ARBA" id="ARBA00022989"/>
    </source>
</evidence>
<proteinExistence type="inferred from homology"/>
<sequence>MIQASLPQSSHRRELIGQLIRFGLVGLGSTLLYAAVYWPLATYVMWPVLAVVIAYAVAVTAGFFLHSRWSFKGHERTEDKKTKAQFLAVQTAGMLMNAGFTWVAVDWLHGPTWWPLVPAVLITPFLTFALNRWWVFG</sequence>
<accession>A0ABY5MWM4</accession>
<evidence type="ECO:0000313" key="9">
    <source>
        <dbReference type="Proteomes" id="UP000831921"/>
    </source>
</evidence>
<feature type="transmembrane region" description="Helical" evidence="6">
    <location>
        <begin position="20"/>
        <end position="38"/>
    </location>
</feature>
<evidence type="ECO:0000256" key="1">
    <source>
        <dbReference type="ARBA" id="ARBA00004141"/>
    </source>
</evidence>
<dbReference type="InterPro" id="IPR007267">
    <property type="entry name" value="GtrA_DPMS_TM"/>
</dbReference>
<dbReference type="Proteomes" id="UP000831921">
    <property type="component" value="Chromosome"/>
</dbReference>
<evidence type="ECO:0000256" key="3">
    <source>
        <dbReference type="ARBA" id="ARBA00022692"/>
    </source>
</evidence>
<comment type="similarity">
    <text evidence="2">Belongs to the GtrA family.</text>
</comment>
<feature type="domain" description="GtrA/DPMS transmembrane" evidence="7">
    <location>
        <begin position="21"/>
        <end position="136"/>
    </location>
</feature>
<dbReference type="EMBL" id="CP097253">
    <property type="protein sequence ID" value="UUR07533.1"/>
    <property type="molecule type" value="Genomic_DNA"/>
</dbReference>